<keyword evidence="9 14" id="KW-0560">Oxidoreductase</keyword>
<dbReference type="InterPro" id="IPR006638">
    <property type="entry name" value="Elp3/MiaA/NifB-like_rSAM"/>
</dbReference>
<dbReference type="Proteomes" id="UP000295830">
    <property type="component" value="Unassembled WGS sequence"/>
</dbReference>
<feature type="binding site" evidence="15">
    <location>
        <position position="153"/>
    </location>
    <ligand>
        <name>S-adenosyl-L-methionine</name>
        <dbReference type="ChEBI" id="CHEBI:59789"/>
        <label>1</label>
    </ligand>
</feature>
<feature type="binding site" evidence="15">
    <location>
        <position position="180"/>
    </location>
    <ligand>
        <name>S-adenosyl-L-methionine</name>
        <dbReference type="ChEBI" id="CHEBI:59789"/>
        <label>2</label>
    </ligand>
</feature>
<dbReference type="GO" id="GO:0004109">
    <property type="term" value="F:coproporphyrinogen oxidase activity"/>
    <property type="evidence" value="ECO:0007669"/>
    <property type="project" value="InterPro"/>
</dbReference>
<dbReference type="Pfam" id="PF06969">
    <property type="entry name" value="HemN_C"/>
    <property type="match status" value="1"/>
</dbReference>
<evidence type="ECO:0000256" key="13">
    <source>
        <dbReference type="ARBA" id="ARBA00048321"/>
    </source>
</evidence>
<evidence type="ECO:0000256" key="3">
    <source>
        <dbReference type="ARBA" id="ARBA00005493"/>
    </source>
</evidence>
<evidence type="ECO:0000256" key="12">
    <source>
        <dbReference type="ARBA" id="ARBA00023244"/>
    </source>
</evidence>
<evidence type="ECO:0000256" key="6">
    <source>
        <dbReference type="ARBA" id="ARBA00022490"/>
    </source>
</evidence>
<dbReference type="GO" id="GO:0051989">
    <property type="term" value="F:coproporphyrinogen dehydrogenase activity"/>
    <property type="evidence" value="ECO:0007669"/>
    <property type="project" value="UniProtKB-EC"/>
</dbReference>
<feature type="binding site" evidence="15">
    <location>
        <begin position="119"/>
        <end position="120"/>
    </location>
    <ligand>
        <name>S-adenosyl-L-methionine</name>
        <dbReference type="ChEBI" id="CHEBI:59789"/>
        <label>2</label>
    </ligand>
</feature>
<comment type="similarity">
    <text evidence="3 14">Belongs to the anaerobic coproporphyrinogen-III oxidase family.</text>
</comment>
<evidence type="ECO:0000256" key="15">
    <source>
        <dbReference type="PIRSR" id="PIRSR000167-1"/>
    </source>
</evidence>
<feature type="binding site" evidence="15">
    <location>
        <position position="217"/>
    </location>
    <ligand>
        <name>S-adenosyl-L-methionine</name>
        <dbReference type="ChEBI" id="CHEBI:59789"/>
        <label>2</label>
    </ligand>
</feature>
<dbReference type="Gene3D" id="3.30.750.200">
    <property type="match status" value="1"/>
</dbReference>
<comment type="caution">
    <text evidence="18">The sequence shown here is derived from an EMBL/GenBank/DDBJ whole genome shotgun (WGS) entry which is preliminary data.</text>
</comment>
<evidence type="ECO:0000256" key="2">
    <source>
        <dbReference type="ARBA" id="ARBA00004785"/>
    </source>
</evidence>
<comment type="catalytic activity">
    <reaction evidence="13 14">
        <text>coproporphyrinogen III + 2 S-adenosyl-L-methionine = protoporphyrinogen IX + 2 5'-deoxyadenosine + 2 L-methionine + 2 CO2</text>
        <dbReference type="Rhea" id="RHEA:15425"/>
        <dbReference type="ChEBI" id="CHEBI:16526"/>
        <dbReference type="ChEBI" id="CHEBI:17319"/>
        <dbReference type="ChEBI" id="CHEBI:57307"/>
        <dbReference type="ChEBI" id="CHEBI:57309"/>
        <dbReference type="ChEBI" id="CHEBI:57844"/>
        <dbReference type="ChEBI" id="CHEBI:59789"/>
        <dbReference type="EC" id="1.3.98.3"/>
    </reaction>
</comment>
<evidence type="ECO:0000256" key="4">
    <source>
        <dbReference type="ARBA" id="ARBA00011245"/>
    </source>
</evidence>
<dbReference type="GO" id="GO:0005737">
    <property type="term" value="C:cytoplasm"/>
    <property type="evidence" value="ECO:0007669"/>
    <property type="project" value="UniProtKB-SubCell"/>
</dbReference>
<dbReference type="InterPro" id="IPR058240">
    <property type="entry name" value="rSAM_sf"/>
</dbReference>
<evidence type="ECO:0000256" key="1">
    <source>
        <dbReference type="ARBA" id="ARBA00004496"/>
    </source>
</evidence>
<dbReference type="SFLD" id="SFLDS00029">
    <property type="entry name" value="Radical_SAM"/>
    <property type="match status" value="1"/>
</dbReference>
<dbReference type="FunFam" id="3.80.30.20:FF:000012">
    <property type="entry name" value="Coproporphyrinogen-III oxidase"/>
    <property type="match status" value="1"/>
</dbReference>
<feature type="binding site" evidence="16">
    <location>
        <position position="70"/>
    </location>
    <ligand>
        <name>[4Fe-4S] cluster</name>
        <dbReference type="ChEBI" id="CHEBI:49883"/>
        <note>4Fe-4S-S-AdoMet</note>
    </ligand>
</feature>
<dbReference type="PIRSF" id="PIRSF000167">
    <property type="entry name" value="HemN"/>
    <property type="match status" value="1"/>
</dbReference>
<keyword evidence="10 14" id="KW-0408">Iron</keyword>
<comment type="pathway">
    <text evidence="2 14">Porphyrin-containing compound metabolism; protoporphyrin-IX biosynthesis; protoporphyrinogen-IX from coproporphyrinogen-III (AdoMet route): step 1/1.</text>
</comment>
<keyword evidence="8 14" id="KW-0479">Metal-binding</keyword>
<dbReference type="OrthoDB" id="9808022at2"/>
<comment type="cofactor">
    <cofactor evidence="14 16">
        <name>[4Fe-4S] cluster</name>
        <dbReference type="ChEBI" id="CHEBI:49883"/>
    </cofactor>
    <text evidence="14 16">Binds 1 [4Fe-4S] cluster. The cluster is coordinated with 3 cysteines and an exchangeable S-adenosyl-L-methionine.</text>
</comment>
<proteinExistence type="inferred from homology"/>
<dbReference type="PANTHER" id="PTHR13932:SF6">
    <property type="entry name" value="OXYGEN-INDEPENDENT COPROPORPHYRINOGEN III OXIDASE"/>
    <property type="match status" value="1"/>
</dbReference>
<reference evidence="18 19" key="1">
    <citation type="submission" date="2019-03" db="EMBL/GenBank/DDBJ databases">
        <title>Genomic Encyclopedia of Type Strains, Phase IV (KMG-IV): sequencing the most valuable type-strain genomes for metagenomic binning, comparative biology and taxonomic classification.</title>
        <authorList>
            <person name="Goeker M."/>
        </authorList>
    </citation>
    <scope>NUCLEOTIDE SEQUENCE [LARGE SCALE GENOMIC DNA]</scope>
    <source>
        <strain evidence="18 19">DSM 15505</strain>
    </source>
</reference>
<dbReference type="SUPFAM" id="SSF102114">
    <property type="entry name" value="Radical SAM enzymes"/>
    <property type="match status" value="1"/>
</dbReference>
<dbReference type="InterPro" id="IPR034505">
    <property type="entry name" value="Coproporphyrinogen-III_oxidase"/>
</dbReference>
<feature type="binding site" evidence="15">
    <location>
        <position position="118"/>
    </location>
    <ligand>
        <name>S-adenosyl-L-methionine</name>
        <dbReference type="ChEBI" id="CHEBI:59789"/>
        <label>1</label>
    </ligand>
</feature>
<dbReference type="EMBL" id="SOAX01000005">
    <property type="protein sequence ID" value="TDT39393.1"/>
    <property type="molecule type" value="Genomic_DNA"/>
</dbReference>
<feature type="binding site" evidence="15">
    <location>
        <position position="337"/>
    </location>
    <ligand>
        <name>S-adenosyl-L-methionine</name>
        <dbReference type="ChEBI" id="CHEBI:59789"/>
        <label>1</label>
    </ligand>
</feature>
<feature type="binding site" evidence="15">
    <location>
        <position position="251"/>
    </location>
    <ligand>
        <name>S-adenosyl-L-methionine</name>
        <dbReference type="ChEBI" id="CHEBI:59789"/>
        <label>2</label>
    </ligand>
</feature>
<dbReference type="SFLD" id="SFLDF00277">
    <property type="entry name" value="oxygen-independent_coproporphy"/>
    <property type="match status" value="1"/>
</dbReference>
<dbReference type="CDD" id="cd01335">
    <property type="entry name" value="Radical_SAM"/>
    <property type="match status" value="1"/>
</dbReference>
<dbReference type="GO" id="GO:0046872">
    <property type="term" value="F:metal ion binding"/>
    <property type="evidence" value="ECO:0007669"/>
    <property type="project" value="UniProtKB-KW"/>
</dbReference>
<keyword evidence="6 14" id="KW-0963">Cytoplasm</keyword>
<evidence type="ECO:0000256" key="11">
    <source>
        <dbReference type="ARBA" id="ARBA00023014"/>
    </source>
</evidence>
<feature type="binding site" evidence="16">
    <location>
        <position position="66"/>
    </location>
    <ligand>
        <name>[4Fe-4S] cluster</name>
        <dbReference type="ChEBI" id="CHEBI:49883"/>
        <note>4Fe-4S-S-AdoMet</note>
    </ligand>
</feature>
<evidence type="ECO:0000256" key="10">
    <source>
        <dbReference type="ARBA" id="ARBA00023004"/>
    </source>
</evidence>
<feature type="binding site" evidence="16">
    <location>
        <position position="73"/>
    </location>
    <ligand>
        <name>[4Fe-4S] cluster</name>
        <dbReference type="ChEBI" id="CHEBI:49883"/>
        <note>4Fe-4S-S-AdoMet</note>
    </ligand>
</feature>
<dbReference type="Gene3D" id="1.10.10.920">
    <property type="match status" value="1"/>
</dbReference>
<name>A0A4R7JQD7_9GAMM</name>
<evidence type="ECO:0000256" key="7">
    <source>
        <dbReference type="ARBA" id="ARBA00022691"/>
    </source>
</evidence>
<feature type="binding site" evidence="15">
    <location>
        <position position="60"/>
    </location>
    <ligand>
        <name>S-adenosyl-L-methionine</name>
        <dbReference type="ChEBI" id="CHEBI:59789"/>
        <label>1</label>
    </ligand>
</feature>
<dbReference type="PROSITE" id="PS51918">
    <property type="entry name" value="RADICAL_SAM"/>
    <property type="match status" value="1"/>
</dbReference>
<evidence type="ECO:0000256" key="14">
    <source>
        <dbReference type="PIRNR" id="PIRNR000167"/>
    </source>
</evidence>
<dbReference type="UniPathway" id="UPA00251">
    <property type="reaction ID" value="UER00323"/>
</dbReference>
<keyword evidence="11 14" id="KW-0411">Iron-sulfur</keyword>
<comment type="subcellular location">
    <subcellularLocation>
        <location evidence="1 14">Cytoplasm</location>
    </subcellularLocation>
</comment>
<protein>
    <recommendedName>
        <fullName evidence="14">Coproporphyrinogen-III oxidase</fullName>
        <ecNumber evidence="14">1.3.98.3</ecNumber>
    </recommendedName>
</protein>
<dbReference type="SMART" id="SM00729">
    <property type="entry name" value="Elp3"/>
    <property type="match status" value="1"/>
</dbReference>
<dbReference type="InterPro" id="IPR004558">
    <property type="entry name" value="Coprogen_oxidase_HemN"/>
</dbReference>
<dbReference type="EC" id="1.3.98.3" evidence="14"/>
<dbReference type="AlphaFoldDB" id="A0A4R7JQD7"/>
<evidence type="ECO:0000256" key="16">
    <source>
        <dbReference type="PIRSR" id="PIRSR000167-2"/>
    </source>
</evidence>
<evidence type="ECO:0000259" key="17">
    <source>
        <dbReference type="PROSITE" id="PS51918"/>
    </source>
</evidence>
<gene>
    <name evidence="18" type="ORF">DES49_2318</name>
</gene>
<dbReference type="PANTHER" id="PTHR13932">
    <property type="entry name" value="COPROPORPHYRINIGEN III OXIDASE"/>
    <property type="match status" value="1"/>
</dbReference>
<dbReference type="InterPro" id="IPR010723">
    <property type="entry name" value="HemN_C"/>
</dbReference>
<evidence type="ECO:0000313" key="18">
    <source>
        <dbReference type="EMBL" id="TDT39393.1"/>
    </source>
</evidence>
<dbReference type="NCBIfam" id="TIGR00538">
    <property type="entry name" value="hemN"/>
    <property type="match status" value="1"/>
</dbReference>
<comment type="subunit">
    <text evidence="4">Monomer.</text>
</comment>
<dbReference type="Pfam" id="PF04055">
    <property type="entry name" value="Radical_SAM"/>
    <property type="match status" value="1"/>
</dbReference>
<dbReference type="SFLD" id="SFLDG01082">
    <property type="entry name" value="B12-binding_domain_containing"/>
    <property type="match status" value="1"/>
</dbReference>
<sequence>MGTERNNLLWNESLIQRYDLAGPRYTSYPTALSFTEDFTVSDLETAATESRQSDRPLSLYIHIPFCAHLCYYCACNKIVTKKREKAAPYLERLYREIEMKAQLFGGTERQSLQLHWGGGTPTFISHDEMRELMGVLHQNFNLATDDSGDHSIEIDPRECGPDTLAVLREIGFNRISLGVQDFNPKVQKAVNRIQPYEMVANRLEEARKLGFRSINMDLIYGLPHQTRESFRETLDQVIALLPDRLSVFNYAHLPDRFMPQQRIRQEDLPSPAEKLDILQDAINRLLEAGYVYIGMDHFARPDDSLAIAQRNGELHRNFQGYTTHGHCDLIGMGVSSIGQTEKAYFQNHHDQAAWELEVDFNRHPLKKGYTMTPEDELRRWVIMALICHFTVDKNLFRETWGESFDTHFADCRESLNTMEADGLLQDTPDRLDVRPPGRILIRAICQLFDAHQQAQSQRFSKII</sequence>
<dbReference type="GO" id="GO:0051539">
    <property type="term" value="F:4 iron, 4 sulfur cluster binding"/>
    <property type="evidence" value="ECO:0007669"/>
    <property type="project" value="UniProtKB-KW"/>
</dbReference>
<feature type="domain" description="Radical SAM core" evidence="17">
    <location>
        <begin position="51"/>
        <end position="288"/>
    </location>
</feature>
<dbReference type="RefSeq" id="WP_133736564.1">
    <property type="nucleotide sequence ID" value="NZ_SOAX01000005.1"/>
</dbReference>
<evidence type="ECO:0000313" key="19">
    <source>
        <dbReference type="Proteomes" id="UP000295830"/>
    </source>
</evidence>
<keyword evidence="12 14" id="KW-0627">Porphyrin biosynthesis</keyword>
<feature type="binding site" evidence="15">
    <location>
        <begin position="72"/>
        <end position="74"/>
    </location>
    <ligand>
        <name>S-adenosyl-L-methionine</name>
        <dbReference type="ChEBI" id="CHEBI:59789"/>
        <label>2</label>
    </ligand>
</feature>
<accession>A0A4R7JQD7</accession>
<evidence type="ECO:0000256" key="5">
    <source>
        <dbReference type="ARBA" id="ARBA00022485"/>
    </source>
</evidence>
<dbReference type="GO" id="GO:0006782">
    <property type="term" value="P:protoporphyrinogen IX biosynthetic process"/>
    <property type="evidence" value="ECO:0007669"/>
    <property type="project" value="UniProtKB-UniPathway"/>
</dbReference>
<feature type="binding site" evidence="15">
    <location>
        <position position="192"/>
    </location>
    <ligand>
        <name>S-adenosyl-L-methionine</name>
        <dbReference type="ChEBI" id="CHEBI:59789"/>
        <label>2</label>
    </ligand>
</feature>
<keyword evidence="7 14" id="KW-0949">S-adenosyl-L-methionine</keyword>
<evidence type="ECO:0000256" key="8">
    <source>
        <dbReference type="ARBA" id="ARBA00022723"/>
    </source>
</evidence>
<keyword evidence="19" id="KW-1185">Reference proteome</keyword>
<keyword evidence="5 14" id="KW-0004">4Fe-4S</keyword>
<evidence type="ECO:0000256" key="9">
    <source>
        <dbReference type="ARBA" id="ARBA00023002"/>
    </source>
</evidence>
<dbReference type="SFLD" id="SFLDG01065">
    <property type="entry name" value="anaerobic_coproporphyrinogen-I"/>
    <property type="match status" value="1"/>
</dbReference>
<organism evidence="18 19">
    <name type="scientific">Halospina denitrificans</name>
    <dbReference type="NCBI Taxonomy" id="332522"/>
    <lineage>
        <taxon>Bacteria</taxon>
        <taxon>Pseudomonadati</taxon>
        <taxon>Pseudomonadota</taxon>
        <taxon>Gammaproteobacteria</taxon>
        <taxon>Halospina</taxon>
    </lineage>
</organism>
<dbReference type="InterPro" id="IPR007197">
    <property type="entry name" value="rSAM"/>
</dbReference>